<dbReference type="GO" id="GO:0016987">
    <property type="term" value="F:sigma factor activity"/>
    <property type="evidence" value="ECO:0007669"/>
    <property type="project" value="UniProtKB-KW"/>
</dbReference>
<gene>
    <name evidence="7" type="ORF">SAMN04488135_12263</name>
</gene>
<dbReference type="RefSeq" id="WP_073109764.1">
    <property type="nucleotide sequence ID" value="NZ_FQXE01000022.1"/>
</dbReference>
<dbReference type="InterPro" id="IPR036388">
    <property type="entry name" value="WH-like_DNA-bd_sf"/>
</dbReference>
<evidence type="ECO:0000256" key="2">
    <source>
        <dbReference type="ARBA" id="ARBA00023015"/>
    </source>
</evidence>
<dbReference type="Gene3D" id="1.10.10.10">
    <property type="entry name" value="Winged helix-like DNA-binding domain superfamily/Winged helix DNA-binding domain"/>
    <property type="match status" value="1"/>
</dbReference>
<evidence type="ECO:0000313" key="7">
    <source>
        <dbReference type="EMBL" id="SHI37583.1"/>
    </source>
</evidence>
<dbReference type="InterPro" id="IPR007627">
    <property type="entry name" value="RNA_pol_sigma70_r2"/>
</dbReference>
<keyword evidence="3" id="KW-0731">Sigma factor</keyword>
<sequence length="175" mass="19593">MAVSPFDYEAALLACASGDQNAFQSLYQHESPQMLALCLKMLAQRSSAEDLMRDTFVSIWKNAQSYDPSLGAARAWMYSIMRYRALNRLRQPGRLRSADTPWNDTLPGVGPAHKPASSLLRAISGLDEAQRQPILMAFYNGYTYDQIAARLKKPAAQVKIQVRTGLQRIREQQAA</sequence>
<dbReference type="SUPFAM" id="SSF88659">
    <property type="entry name" value="Sigma3 and sigma4 domains of RNA polymerase sigma factors"/>
    <property type="match status" value="1"/>
</dbReference>
<keyword evidence="8" id="KW-1185">Reference proteome</keyword>
<evidence type="ECO:0000256" key="3">
    <source>
        <dbReference type="ARBA" id="ARBA00023082"/>
    </source>
</evidence>
<dbReference type="SUPFAM" id="SSF88946">
    <property type="entry name" value="Sigma2 domain of RNA polymerase sigma factors"/>
    <property type="match status" value="1"/>
</dbReference>
<accession>A0A1M6AN12</accession>
<dbReference type="Pfam" id="PF04542">
    <property type="entry name" value="Sigma70_r2"/>
    <property type="match status" value="1"/>
</dbReference>
<dbReference type="PANTHER" id="PTHR43133:SF62">
    <property type="entry name" value="RNA POLYMERASE SIGMA FACTOR SIGZ"/>
    <property type="match status" value="1"/>
</dbReference>
<keyword evidence="4" id="KW-0804">Transcription</keyword>
<evidence type="ECO:0000256" key="4">
    <source>
        <dbReference type="ARBA" id="ARBA00023163"/>
    </source>
</evidence>
<dbReference type="Pfam" id="PF08281">
    <property type="entry name" value="Sigma70_r4_2"/>
    <property type="match status" value="1"/>
</dbReference>
<dbReference type="GO" id="GO:0006352">
    <property type="term" value="P:DNA-templated transcription initiation"/>
    <property type="evidence" value="ECO:0007669"/>
    <property type="project" value="InterPro"/>
</dbReference>
<feature type="domain" description="RNA polymerase sigma factor 70 region 4 type 2" evidence="6">
    <location>
        <begin position="118"/>
        <end position="168"/>
    </location>
</feature>
<evidence type="ECO:0000259" key="6">
    <source>
        <dbReference type="Pfam" id="PF08281"/>
    </source>
</evidence>
<dbReference type="InterPro" id="IPR013249">
    <property type="entry name" value="RNA_pol_sigma70_r4_t2"/>
</dbReference>
<dbReference type="Gene3D" id="1.10.1740.10">
    <property type="match status" value="1"/>
</dbReference>
<dbReference type="InterPro" id="IPR013325">
    <property type="entry name" value="RNA_pol_sigma_r2"/>
</dbReference>
<dbReference type="PANTHER" id="PTHR43133">
    <property type="entry name" value="RNA POLYMERASE ECF-TYPE SIGMA FACTO"/>
    <property type="match status" value="1"/>
</dbReference>
<evidence type="ECO:0000313" key="8">
    <source>
        <dbReference type="Proteomes" id="UP000184226"/>
    </source>
</evidence>
<dbReference type="InterPro" id="IPR039425">
    <property type="entry name" value="RNA_pol_sigma-70-like"/>
</dbReference>
<protein>
    <submittedName>
        <fullName evidence="7">RNA polymerase sigma-70 factor, ECF subfamily</fullName>
    </submittedName>
</protein>
<dbReference type="EMBL" id="FQXE01000022">
    <property type="protein sequence ID" value="SHI37583.1"/>
    <property type="molecule type" value="Genomic_DNA"/>
</dbReference>
<comment type="similarity">
    <text evidence="1">Belongs to the sigma-70 factor family. ECF subfamily.</text>
</comment>
<reference evidence="7 8" key="1">
    <citation type="submission" date="2016-11" db="EMBL/GenBank/DDBJ databases">
        <authorList>
            <person name="Jaros S."/>
            <person name="Januszkiewicz K."/>
            <person name="Wedrychowicz H."/>
        </authorList>
    </citation>
    <scope>NUCLEOTIDE SEQUENCE [LARGE SCALE GENOMIC DNA]</scope>
    <source>
        <strain evidence="7 8">CGMCC 1.10190</strain>
    </source>
</reference>
<keyword evidence="2" id="KW-0805">Transcription regulation</keyword>
<dbReference type="CDD" id="cd06171">
    <property type="entry name" value="Sigma70_r4"/>
    <property type="match status" value="1"/>
</dbReference>
<name>A0A1M6AN12_9BURK</name>
<evidence type="ECO:0000259" key="5">
    <source>
        <dbReference type="Pfam" id="PF04542"/>
    </source>
</evidence>
<dbReference type="STRING" id="658167.SAMN04488135_12263"/>
<proteinExistence type="inferred from homology"/>
<evidence type="ECO:0000256" key="1">
    <source>
        <dbReference type="ARBA" id="ARBA00010641"/>
    </source>
</evidence>
<organism evidence="7 8">
    <name type="scientific">Pollutimonas bauzanensis</name>
    <dbReference type="NCBI Taxonomy" id="658167"/>
    <lineage>
        <taxon>Bacteria</taxon>
        <taxon>Pseudomonadati</taxon>
        <taxon>Pseudomonadota</taxon>
        <taxon>Betaproteobacteria</taxon>
        <taxon>Burkholderiales</taxon>
        <taxon>Alcaligenaceae</taxon>
        <taxon>Pollutimonas</taxon>
    </lineage>
</organism>
<dbReference type="Proteomes" id="UP000184226">
    <property type="component" value="Unassembled WGS sequence"/>
</dbReference>
<dbReference type="InterPro" id="IPR013324">
    <property type="entry name" value="RNA_pol_sigma_r3/r4-like"/>
</dbReference>
<feature type="domain" description="RNA polymerase sigma-70 region 2" evidence="5">
    <location>
        <begin position="26"/>
        <end position="91"/>
    </location>
</feature>
<dbReference type="GO" id="GO:0003677">
    <property type="term" value="F:DNA binding"/>
    <property type="evidence" value="ECO:0007669"/>
    <property type="project" value="UniProtKB-KW"/>
</dbReference>
<dbReference type="OrthoDB" id="9784272at2"/>
<dbReference type="AlphaFoldDB" id="A0A1M6AN12"/>